<dbReference type="PANTHER" id="PTHR11537">
    <property type="entry name" value="VOLTAGE-GATED POTASSIUM CHANNEL"/>
    <property type="match status" value="1"/>
</dbReference>
<reference evidence="11 13" key="3">
    <citation type="submission" date="2019-04" db="EMBL/GenBank/DDBJ databases">
        <title>Microbes associate with the intestines of laboratory mice.</title>
        <authorList>
            <person name="Navarre W."/>
            <person name="Wong E."/>
            <person name="Huang K."/>
            <person name="Tropini C."/>
            <person name="Ng K."/>
            <person name="Yu B."/>
        </authorList>
    </citation>
    <scope>NUCLEOTIDE SEQUENCE [LARGE SCALE GENOMIC DNA]</scope>
    <source>
        <strain evidence="11 13">NM06_A21</strain>
    </source>
</reference>
<sequence>MTVSERERHLISTCLYIIVLLLSLGLIVYISIDTFEGVNFLENSSYMRFQFWVCVVFIIDFFVELWMAPNKGRYFRRRWLFLLLSIPYLNILQLFHVQFTSQELYFVRFIPLARGALALAIVIGYMTSNRLSSLFKSYLVIVIMIIYFSSLIFLNCEHPVNDMVPNYGAALWWACMDATTIGSDIYPVTVIGKILGVVLAALGMLMFPLFTVYITNWVQRYNKTHNPAIFNSEFADNNSDKDS</sequence>
<dbReference type="RefSeq" id="WP_068960143.1">
    <property type="nucleotide sequence ID" value="NZ_CAJTAP010000002.1"/>
</dbReference>
<reference evidence="10" key="2">
    <citation type="submission" date="2017-04" db="EMBL/GenBank/DDBJ databases">
        <title>Complete Genome Sequences of Twelve Strains of a Stable Defined Moderately Diverse Mouse Microbiota 2 (sDMDMm2).</title>
        <authorList>
            <person name="Uchimura Y."/>
            <person name="Wyss M."/>
            <person name="Brugiroux S."/>
            <person name="Limenitakis J.P."/>
            <person name="Stecher B."/>
            <person name="McCoy K.D."/>
            <person name="Macpherson A.J."/>
        </authorList>
    </citation>
    <scope>NUCLEOTIDE SEQUENCE</scope>
    <source>
        <strain evidence="10">YL27</strain>
    </source>
</reference>
<organism evidence="10 12">
    <name type="scientific">Muribaculum intestinale</name>
    <dbReference type="NCBI Taxonomy" id="1796646"/>
    <lineage>
        <taxon>Bacteria</taxon>
        <taxon>Pseudomonadati</taxon>
        <taxon>Bacteroidota</taxon>
        <taxon>Bacteroidia</taxon>
        <taxon>Bacteroidales</taxon>
        <taxon>Muribaculaceae</taxon>
        <taxon>Muribaculum</taxon>
    </lineage>
</organism>
<evidence type="ECO:0000256" key="4">
    <source>
        <dbReference type="ARBA" id="ARBA00022989"/>
    </source>
</evidence>
<keyword evidence="5" id="KW-0406">Ion transport</keyword>
<evidence type="ECO:0000313" key="10">
    <source>
        <dbReference type="EMBL" id="ARE60789.1"/>
    </source>
</evidence>
<dbReference type="GeneID" id="65535782"/>
<feature type="transmembrane region" description="Helical" evidence="8">
    <location>
        <begin position="137"/>
        <end position="154"/>
    </location>
</feature>
<keyword evidence="2" id="KW-0813">Transport</keyword>
<reference evidence="12" key="1">
    <citation type="submission" date="2016-04" db="EMBL/GenBank/DDBJ databases">
        <title>Complete Genome Sequences of Twelve Strains of a Stable Defined Moderately Diverse Mouse Microbiota 2 (sDMDMm2).</title>
        <authorList>
            <person name="Uchimura Y."/>
            <person name="Wyss M."/>
            <person name="Brugiroux S."/>
            <person name="Limenitakis J.P."/>
            <person name="Stecher B."/>
            <person name="McCoy K.D."/>
            <person name="Macpherson A.J."/>
        </authorList>
    </citation>
    <scope>NUCLEOTIDE SEQUENCE [LARGE SCALE GENOMIC DNA]</scope>
    <source>
        <strain evidence="12">YL27</strain>
    </source>
</reference>
<dbReference type="KEGG" id="pary:A4V02_02855"/>
<dbReference type="GO" id="GO:0008076">
    <property type="term" value="C:voltage-gated potassium channel complex"/>
    <property type="evidence" value="ECO:0007669"/>
    <property type="project" value="InterPro"/>
</dbReference>
<dbReference type="STRING" id="1796646.A4V02_02855"/>
<keyword evidence="4 8" id="KW-1133">Transmembrane helix</keyword>
<evidence type="ECO:0000256" key="6">
    <source>
        <dbReference type="ARBA" id="ARBA00023136"/>
    </source>
</evidence>
<accession>A0A1Z2XE69</accession>
<feature type="transmembrane region" description="Helical" evidence="8">
    <location>
        <begin position="49"/>
        <end position="67"/>
    </location>
</feature>
<dbReference type="AlphaFoldDB" id="A0A1V0QE06"/>
<evidence type="ECO:0000313" key="12">
    <source>
        <dbReference type="Proteomes" id="UP000186351"/>
    </source>
</evidence>
<keyword evidence="3 8" id="KW-0812">Transmembrane</keyword>
<dbReference type="InterPro" id="IPR027359">
    <property type="entry name" value="Volt_channel_dom_sf"/>
</dbReference>
<dbReference type="Gene3D" id="1.10.287.70">
    <property type="match status" value="1"/>
</dbReference>
<name>A0A1V0QE06_9BACT</name>
<dbReference type="PANTHER" id="PTHR11537:SF254">
    <property type="entry name" value="POTASSIUM VOLTAGE-GATED CHANNEL PROTEIN SHAB"/>
    <property type="match status" value="1"/>
</dbReference>
<evidence type="ECO:0000259" key="9">
    <source>
        <dbReference type="Pfam" id="PF07885"/>
    </source>
</evidence>
<evidence type="ECO:0000256" key="8">
    <source>
        <dbReference type="SAM" id="Phobius"/>
    </source>
</evidence>
<dbReference type="Proteomes" id="UP000306630">
    <property type="component" value="Unassembled WGS sequence"/>
</dbReference>
<accession>A0A1V0QE06</accession>
<protein>
    <submittedName>
        <fullName evidence="10">Potassium channel protein</fullName>
    </submittedName>
    <submittedName>
        <fullName evidence="11">Two pore domain potassium channel family protein</fullName>
    </submittedName>
</protein>
<dbReference type="Pfam" id="PF07885">
    <property type="entry name" value="Ion_trans_2"/>
    <property type="match status" value="1"/>
</dbReference>
<dbReference type="InterPro" id="IPR028325">
    <property type="entry name" value="VG_K_chnl"/>
</dbReference>
<feature type="transmembrane region" description="Helical" evidence="8">
    <location>
        <begin position="9"/>
        <end position="29"/>
    </location>
</feature>
<feature type="transmembrane region" description="Helical" evidence="8">
    <location>
        <begin position="194"/>
        <end position="214"/>
    </location>
</feature>
<evidence type="ECO:0000313" key="11">
    <source>
        <dbReference type="EMBL" id="TGY75678.1"/>
    </source>
</evidence>
<dbReference type="EMBL" id="CP015402">
    <property type="protein sequence ID" value="ARE60789.1"/>
    <property type="molecule type" value="Genomic_DNA"/>
</dbReference>
<dbReference type="OrthoDB" id="9799090at2"/>
<evidence type="ECO:0000256" key="5">
    <source>
        <dbReference type="ARBA" id="ARBA00023065"/>
    </source>
</evidence>
<keyword evidence="6 8" id="KW-0472">Membrane</keyword>
<dbReference type="Gene3D" id="1.20.120.350">
    <property type="entry name" value="Voltage-gated potassium channels. Chain C"/>
    <property type="match status" value="1"/>
</dbReference>
<evidence type="ECO:0000313" key="13">
    <source>
        <dbReference type="Proteomes" id="UP000306630"/>
    </source>
</evidence>
<dbReference type="SUPFAM" id="SSF81324">
    <property type="entry name" value="Voltage-gated potassium channels"/>
    <property type="match status" value="1"/>
</dbReference>
<evidence type="ECO:0000256" key="7">
    <source>
        <dbReference type="ARBA" id="ARBA00023303"/>
    </source>
</evidence>
<dbReference type="GO" id="GO:0005249">
    <property type="term" value="F:voltage-gated potassium channel activity"/>
    <property type="evidence" value="ECO:0007669"/>
    <property type="project" value="InterPro"/>
</dbReference>
<evidence type="ECO:0000256" key="3">
    <source>
        <dbReference type="ARBA" id="ARBA00022692"/>
    </source>
</evidence>
<keyword evidence="7 10" id="KW-0407">Ion channel</keyword>
<feature type="transmembrane region" description="Helical" evidence="8">
    <location>
        <begin position="79"/>
        <end position="99"/>
    </location>
</feature>
<comment type="subcellular location">
    <subcellularLocation>
        <location evidence="1">Membrane</location>
        <topology evidence="1">Multi-pass membrane protein</topology>
    </subcellularLocation>
</comment>
<evidence type="ECO:0000256" key="2">
    <source>
        <dbReference type="ARBA" id="ARBA00022448"/>
    </source>
</evidence>
<feature type="transmembrane region" description="Helical" evidence="8">
    <location>
        <begin position="105"/>
        <end position="125"/>
    </location>
</feature>
<gene>
    <name evidence="10" type="ORF">A4V02_02855</name>
    <name evidence="11" type="ORF">E5333_03245</name>
</gene>
<dbReference type="Proteomes" id="UP000186351">
    <property type="component" value="Chromosome"/>
</dbReference>
<proteinExistence type="predicted"/>
<dbReference type="GO" id="GO:0001508">
    <property type="term" value="P:action potential"/>
    <property type="evidence" value="ECO:0007669"/>
    <property type="project" value="TreeGrafter"/>
</dbReference>
<dbReference type="EMBL" id="SRYD01000009">
    <property type="protein sequence ID" value="TGY75678.1"/>
    <property type="molecule type" value="Genomic_DNA"/>
</dbReference>
<evidence type="ECO:0000256" key="1">
    <source>
        <dbReference type="ARBA" id="ARBA00004141"/>
    </source>
</evidence>
<keyword evidence="12" id="KW-1185">Reference proteome</keyword>
<dbReference type="InterPro" id="IPR013099">
    <property type="entry name" value="K_chnl_dom"/>
</dbReference>
<feature type="domain" description="Potassium channel" evidence="9">
    <location>
        <begin position="141"/>
        <end position="219"/>
    </location>
</feature>